<dbReference type="InterPro" id="IPR036249">
    <property type="entry name" value="Thioredoxin-like_sf"/>
</dbReference>
<dbReference type="EMBL" id="MKCS01000002">
    <property type="protein sequence ID" value="OHX11339.1"/>
    <property type="molecule type" value="Genomic_DNA"/>
</dbReference>
<protein>
    <recommendedName>
        <fullName evidence="7">Thiol:disulfide interchange protein</fullName>
    </recommendedName>
</protein>
<dbReference type="Gene3D" id="3.10.450.70">
    <property type="entry name" value="Disulphide bond isomerase, DsbC/G, N-terminal"/>
    <property type="match status" value="1"/>
</dbReference>
<dbReference type="Pfam" id="PF10411">
    <property type="entry name" value="DsbC_N"/>
    <property type="match status" value="1"/>
</dbReference>
<keyword evidence="6 7" id="KW-0676">Redox-active center</keyword>
<accession>A0A1S1WVR2</accession>
<feature type="domain" description="Disulphide bond isomerase DsbC/G N-terminal" evidence="8">
    <location>
        <begin position="25"/>
        <end position="92"/>
    </location>
</feature>
<dbReference type="InterPro" id="IPR051470">
    <property type="entry name" value="Thiol:disulfide_interchange"/>
</dbReference>
<reference evidence="12 13" key="1">
    <citation type="submission" date="2016-09" db="EMBL/GenBank/DDBJ databases">
        <title>Chromobacterium muskegensis sp. nov., an insecticidal bacterium isolated from Sphagnum bogs.</title>
        <authorList>
            <person name="Sparks M.E."/>
            <person name="Blackburn M.B."/>
            <person name="Gundersen-Rindal D.E."/>
            <person name="Mitchell A."/>
            <person name="Farrar R."/>
            <person name="Kuhar D."/>
        </authorList>
    </citation>
    <scope>NUCLEOTIDE SEQUENCE [LARGE SCALE GENOMIC DNA]</scope>
    <source>
        <strain evidence="11 13">14B-1</strain>
        <strain evidence="10 12">37-2</strain>
    </source>
</reference>
<dbReference type="PANTHER" id="PTHR35272">
    <property type="entry name" value="THIOL:DISULFIDE INTERCHANGE PROTEIN DSBC-RELATED"/>
    <property type="match status" value="1"/>
</dbReference>
<keyword evidence="5" id="KW-1015">Disulfide bond</keyword>
<dbReference type="Gene3D" id="3.40.30.10">
    <property type="entry name" value="Glutaredoxin"/>
    <property type="match status" value="1"/>
</dbReference>
<evidence type="ECO:0000259" key="9">
    <source>
        <dbReference type="Pfam" id="PF13098"/>
    </source>
</evidence>
<evidence type="ECO:0000256" key="7">
    <source>
        <dbReference type="RuleBase" id="RU364038"/>
    </source>
</evidence>
<dbReference type="Pfam" id="PF13098">
    <property type="entry name" value="Thioredoxin_2"/>
    <property type="match status" value="1"/>
</dbReference>
<comment type="subcellular location">
    <subcellularLocation>
        <location evidence="1 7">Periplasm</location>
    </subcellularLocation>
</comment>
<dbReference type="InterPro" id="IPR018950">
    <property type="entry name" value="DiS-bond_isomerase_DsbC/G_N"/>
</dbReference>
<feature type="domain" description="Thioredoxin-like fold" evidence="9">
    <location>
        <begin position="116"/>
        <end position="241"/>
    </location>
</feature>
<evidence type="ECO:0000256" key="6">
    <source>
        <dbReference type="ARBA" id="ARBA00023284"/>
    </source>
</evidence>
<dbReference type="GO" id="GO:0042597">
    <property type="term" value="C:periplasmic space"/>
    <property type="evidence" value="ECO:0007669"/>
    <property type="project" value="UniProtKB-SubCell"/>
</dbReference>
<evidence type="ECO:0000256" key="1">
    <source>
        <dbReference type="ARBA" id="ARBA00004418"/>
    </source>
</evidence>
<evidence type="ECO:0000256" key="4">
    <source>
        <dbReference type="ARBA" id="ARBA00022764"/>
    </source>
</evidence>
<dbReference type="RefSeq" id="WP_071114016.1">
    <property type="nucleotide sequence ID" value="NZ_MKCS01000002.1"/>
</dbReference>
<evidence type="ECO:0000313" key="12">
    <source>
        <dbReference type="Proteomes" id="UP000180088"/>
    </source>
</evidence>
<proteinExistence type="inferred from homology"/>
<dbReference type="SUPFAM" id="SSF54423">
    <property type="entry name" value="DsbC/DsbG N-terminal domain-like"/>
    <property type="match status" value="1"/>
</dbReference>
<evidence type="ECO:0000256" key="3">
    <source>
        <dbReference type="ARBA" id="ARBA00022729"/>
    </source>
</evidence>
<dbReference type="PROSITE" id="PS51257">
    <property type="entry name" value="PROKAR_LIPOPROTEIN"/>
    <property type="match status" value="1"/>
</dbReference>
<organism evidence="10 12">
    <name type="scientific">Chromobacterium sphagni</name>
    <dbReference type="NCBI Taxonomy" id="1903179"/>
    <lineage>
        <taxon>Bacteria</taxon>
        <taxon>Pseudomonadati</taxon>
        <taxon>Pseudomonadota</taxon>
        <taxon>Betaproteobacteria</taxon>
        <taxon>Neisseriales</taxon>
        <taxon>Chromobacteriaceae</taxon>
        <taxon>Chromobacterium</taxon>
    </lineage>
</organism>
<comment type="caution">
    <text evidence="10">The sequence shown here is derived from an EMBL/GenBank/DDBJ whole genome shotgun (WGS) entry which is preliminary data.</text>
</comment>
<evidence type="ECO:0000313" key="13">
    <source>
        <dbReference type="Proteomes" id="UP000180280"/>
    </source>
</evidence>
<dbReference type="EMBL" id="MKCT01000050">
    <property type="protein sequence ID" value="OHX18984.1"/>
    <property type="molecule type" value="Genomic_DNA"/>
</dbReference>
<dbReference type="STRING" id="1903179.BI347_16795"/>
<evidence type="ECO:0000256" key="5">
    <source>
        <dbReference type="ARBA" id="ARBA00023157"/>
    </source>
</evidence>
<dbReference type="InterPro" id="IPR012336">
    <property type="entry name" value="Thioredoxin-like_fold"/>
</dbReference>
<keyword evidence="4 7" id="KW-0574">Periplasm</keyword>
<gene>
    <name evidence="11" type="ORF">BI344_10210</name>
    <name evidence="10" type="ORF">BI347_16795</name>
</gene>
<feature type="chain" id="PRO_5010000471" description="Thiol:disulfide interchange protein" evidence="7">
    <location>
        <begin position="25"/>
        <end position="244"/>
    </location>
</feature>
<keyword evidence="13" id="KW-1185">Reference proteome</keyword>
<feature type="signal peptide" evidence="7">
    <location>
        <begin position="1"/>
        <end position="24"/>
    </location>
</feature>
<evidence type="ECO:0000313" key="10">
    <source>
        <dbReference type="EMBL" id="OHX11339.1"/>
    </source>
</evidence>
<comment type="similarity">
    <text evidence="2 7">Belongs to the thioredoxin family. DsbC subfamily.</text>
</comment>
<comment type="function">
    <text evidence="7">Required for disulfide bond formation in some periplasmic proteins. Acts by transferring its disulfide bond to other proteins and is reduced in the process.</text>
</comment>
<dbReference type="SUPFAM" id="SSF52833">
    <property type="entry name" value="Thioredoxin-like"/>
    <property type="match status" value="1"/>
</dbReference>
<evidence type="ECO:0000313" key="11">
    <source>
        <dbReference type="EMBL" id="OHX18984.1"/>
    </source>
</evidence>
<evidence type="ECO:0000256" key="2">
    <source>
        <dbReference type="ARBA" id="ARBA00009813"/>
    </source>
</evidence>
<keyword evidence="3 7" id="KW-0732">Signal</keyword>
<evidence type="ECO:0000259" key="8">
    <source>
        <dbReference type="Pfam" id="PF10411"/>
    </source>
</evidence>
<sequence>MKTRLKSLALASAMLMSLAACSQAAGGNLDDVKKAFAEHFPGKQVKSVSATPVKGIYELVVDGKQVVYTNSDASYLFVGDLIDTKTKESLTEKRMAELSKVDFNSLPFQYAFKDVRGKGERKMAVFTDPDCPYCKKLERESLKDIDNVTIYTFLYPLTQLHPDAMRKSKQIWCSSDKPAVWTAFMRDGKPLTGADNCDTSALDKIQALGEKLGVTGTPALVFANGRLVPGAIDGSDIEELLKAK</sequence>
<dbReference type="Proteomes" id="UP000180280">
    <property type="component" value="Unassembled WGS sequence"/>
</dbReference>
<dbReference type="CDD" id="cd03020">
    <property type="entry name" value="DsbA_DsbC_DsbG"/>
    <property type="match status" value="1"/>
</dbReference>
<dbReference type="InterPro" id="IPR009094">
    <property type="entry name" value="DiS-bond_isomerase_DsbC/G_N_sf"/>
</dbReference>
<dbReference type="PANTHER" id="PTHR35272:SF3">
    <property type="entry name" value="THIOL:DISULFIDE INTERCHANGE PROTEIN DSBC"/>
    <property type="match status" value="1"/>
</dbReference>
<name>A0A1S1WVR2_9NEIS</name>
<dbReference type="InterPro" id="IPR033954">
    <property type="entry name" value="DiS-bond_Isoase_DsbC/G"/>
</dbReference>
<dbReference type="OrthoDB" id="12976at2"/>
<dbReference type="Proteomes" id="UP000180088">
    <property type="component" value="Unassembled WGS sequence"/>
</dbReference>
<dbReference type="AlphaFoldDB" id="A0A1S1WVR2"/>